<evidence type="ECO:0000256" key="1">
    <source>
        <dbReference type="ARBA" id="ARBA00004173"/>
    </source>
</evidence>
<gene>
    <name evidence="9" type="ORF">M438DRAFT_406216</name>
</gene>
<protein>
    <recommendedName>
        <fullName evidence="6">Large ribosomal subunit protein uL29m</fullName>
    </recommendedName>
    <alternativeName>
        <fullName evidence="7">54S ribosomal protein L4, mitochondrial</fullName>
    </alternativeName>
</protein>
<dbReference type="Proteomes" id="UP000030706">
    <property type="component" value="Unassembled WGS sequence"/>
</dbReference>
<feature type="region of interest" description="Disordered" evidence="8">
    <location>
        <begin position="200"/>
        <end position="259"/>
    </location>
</feature>
<dbReference type="GO" id="GO:0003735">
    <property type="term" value="F:structural constituent of ribosome"/>
    <property type="evidence" value="ECO:0007669"/>
    <property type="project" value="InterPro"/>
</dbReference>
<evidence type="ECO:0000313" key="9">
    <source>
        <dbReference type="EMBL" id="KEQ84155.1"/>
    </source>
</evidence>
<sequence>MSVPSRLFSQGLQIRQSSLPPAFLLPSLFTSSFSTSSPLSARRDGNPKRGVSALRRTGLRRRQTLSVKPEDLPRPVTDSKERSEIDVDPNHGLWGFFNRERFPFATPEYDNSHGRAWTVQELRGKDFEDLHKLWWVCVRERNRLSTESYERGKAKAGYGEYEAGAREEEVKHTQKAIKHVLTERWYAWEDARMLAESDPSVNLYPKAGEPSYTATESAFEEYTEPEQIQSAQQDSQVPSSEAQSQVVPEQIKTQQETRV</sequence>
<accession>A0A074XFA5</accession>
<name>A0A074XFA5_AURPU</name>
<dbReference type="EMBL" id="KL584983">
    <property type="protein sequence ID" value="KEQ84155.1"/>
    <property type="molecule type" value="Genomic_DNA"/>
</dbReference>
<keyword evidence="10" id="KW-1185">Reference proteome</keyword>
<feature type="compositionally biased region" description="Polar residues" evidence="8">
    <location>
        <begin position="226"/>
        <end position="259"/>
    </location>
</feature>
<dbReference type="GO" id="GO:0032543">
    <property type="term" value="P:mitochondrial translation"/>
    <property type="evidence" value="ECO:0007669"/>
    <property type="project" value="TreeGrafter"/>
</dbReference>
<feature type="region of interest" description="Disordered" evidence="8">
    <location>
        <begin position="65"/>
        <end position="84"/>
    </location>
</feature>
<dbReference type="AlphaFoldDB" id="A0A074XFA5"/>
<proteinExistence type="inferred from homology"/>
<dbReference type="RefSeq" id="XP_029760342.1">
    <property type="nucleotide sequence ID" value="XM_029909829.1"/>
</dbReference>
<dbReference type="InterPro" id="IPR010729">
    <property type="entry name" value="Ribosomal_uL29_mit"/>
</dbReference>
<evidence type="ECO:0000256" key="5">
    <source>
        <dbReference type="ARBA" id="ARBA00023274"/>
    </source>
</evidence>
<keyword evidence="3" id="KW-0689">Ribosomal protein</keyword>
<dbReference type="PANTHER" id="PTHR21183">
    <property type="entry name" value="RIBOSOMAL PROTEIN L47, MITOCHONDRIAL-RELATED"/>
    <property type="match status" value="1"/>
</dbReference>
<evidence type="ECO:0000256" key="4">
    <source>
        <dbReference type="ARBA" id="ARBA00023128"/>
    </source>
</evidence>
<keyword evidence="4" id="KW-0496">Mitochondrion</keyword>
<evidence type="ECO:0000256" key="3">
    <source>
        <dbReference type="ARBA" id="ARBA00022980"/>
    </source>
</evidence>
<dbReference type="Pfam" id="PF06984">
    <property type="entry name" value="MRP-L47"/>
    <property type="match status" value="1"/>
</dbReference>
<dbReference type="OrthoDB" id="270763at2759"/>
<comment type="similarity">
    <text evidence="2">Belongs to the universal ribosomal protein uL29 family.</text>
</comment>
<dbReference type="GeneID" id="40752135"/>
<dbReference type="Gene3D" id="6.10.330.20">
    <property type="match status" value="1"/>
</dbReference>
<feature type="compositionally biased region" description="Basic and acidic residues" evidence="8">
    <location>
        <begin position="68"/>
        <end position="84"/>
    </location>
</feature>
<comment type="subcellular location">
    <subcellularLocation>
        <location evidence="1">Mitochondrion</location>
    </subcellularLocation>
</comment>
<reference evidence="9 10" key="1">
    <citation type="journal article" date="2014" name="BMC Genomics">
        <title>Genome sequencing of four Aureobasidium pullulans varieties: biotechnological potential, stress tolerance, and description of new species.</title>
        <authorList>
            <person name="Gostin Ar C."/>
            <person name="Ohm R.A."/>
            <person name="Kogej T."/>
            <person name="Sonjak S."/>
            <person name="Turk M."/>
            <person name="Zajc J."/>
            <person name="Zalar P."/>
            <person name="Grube M."/>
            <person name="Sun H."/>
            <person name="Han J."/>
            <person name="Sharma A."/>
            <person name="Chiniquy J."/>
            <person name="Ngan C.Y."/>
            <person name="Lipzen A."/>
            <person name="Barry K."/>
            <person name="Grigoriev I.V."/>
            <person name="Gunde-Cimerman N."/>
        </authorList>
    </citation>
    <scope>NUCLEOTIDE SEQUENCE [LARGE SCALE GENOMIC DNA]</scope>
    <source>
        <strain evidence="9 10">EXF-150</strain>
    </source>
</reference>
<dbReference type="InterPro" id="IPR038340">
    <property type="entry name" value="MRP-L47_sf"/>
</dbReference>
<evidence type="ECO:0000256" key="2">
    <source>
        <dbReference type="ARBA" id="ARBA00009254"/>
    </source>
</evidence>
<evidence type="ECO:0000313" key="10">
    <source>
        <dbReference type="Proteomes" id="UP000030706"/>
    </source>
</evidence>
<dbReference type="HOGENOM" id="CLU_063281_1_0_1"/>
<evidence type="ECO:0000256" key="6">
    <source>
        <dbReference type="ARBA" id="ARBA00035289"/>
    </source>
</evidence>
<dbReference type="GO" id="GO:0005762">
    <property type="term" value="C:mitochondrial large ribosomal subunit"/>
    <property type="evidence" value="ECO:0007669"/>
    <property type="project" value="TreeGrafter"/>
</dbReference>
<organism evidence="9 10">
    <name type="scientific">Aureobasidium pullulans EXF-150</name>
    <dbReference type="NCBI Taxonomy" id="1043002"/>
    <lineage>
        <taxon>Eukaryota</taxon>
        <taxon>Fungi</taxon>
        <taxon>Dikarya</taxon>
        <taxon>Ascomycota</taxon>
        <taxon>Pezizomycotina</taxon>
        <taxon>Dothideomycetes</taxon>
        <taxon>Dothideomycetidae</taxon>
        <taxon>Dothideales</taxon>
        <taxon>Saccotheciaceae</taxon>
        <taxon>Aureobasidium</taxon>
    </lineage>
</organism>
<dbReference type="STRING" id="1043002.A0A074XFA5"/>
<evidence type="ECO:0000256" key="7">
    <source>
        <dbReference type="ARBA" id="ARBA00035399"/>
    </source>
</evidence>
<evidence type="ECO:0000256" key="8">
    <source>
        <dbReference type="SAM" id="MobiDB-lite"/>
    </source>
</evidence>
<dbReference type="PANTHER" id="PTHR21183:SF18">
    <property type="entry name" value="LARGE RIBOSOMAL SUBUNIT PROTEIN UL29M"/>
    <property type="match status" value="1"/>
</dbReference>
<keyword evidence="5" id="KW-0687">Ribonucleoprotein</keyword>